<dbReference type="AlphaFoldDB" id="A0A2J8A7Z2"/>
<organism evidence="3 4">
    <name type="scientific">Tetrabaena socialis</name>
    <dbReference type="NCBI Taxonomy" id="47790"/>
    <lineage>
        <taxon>Eukaryota</taxon>
        <taxon>Viridiplantae</taxon>
        <taxon>Chlorophyta</taxon>
        <taxon>core chlorophytes</taxon>
        <taxon>Chlorophyceae</taxon>
        <taxon>CS clade</taxon>
        <taxon>Chlamydomonadales</taxon>
        <taxon>Tetrabaenaceae</taxon>
        <taxon>Tetrabaena</taxon>
    </lineage>
</organism>
<dbReference type="Proteomes" id="UP000236333">
    <property type="component" value="Unassembled WGS sequence"/>
</dbReference>
<reference evidence="3 4" key="1">
    <citation type="journal article" date="2017" name="Mol. Biol. Evol.">
        <title>The 4-celled Tetrabaena socialis nuclear genome reveals the essential components for genetic control of cell number at the origin of multicellularity in the volvocine lineage.</title>
        <authorList>
            <person name="Featherston J."/>
            <person name="Arakaki Y."/>
            <person name="Hanschen E.R."/>
            <person name="Ferris P.J."/>
            <person name="Michod R.E."/>
            <person name="Olson B.J.S.C."/>
            <person name="Nozaki H."/>
            <person name="Durand P.M."/>
        </authorList>
    </citation>
    <scope>NUCLEOTIDE SEQUENCE [LARGE SCALE GENOMIC DNA]</scope>
    <source>
        <strain evidence="3 4">NIES-571</strain>
    </source>
</reference>
<evidence type="ECO:0000313" key="4">
    <source>
        <dbReference type="Proteomes" id="UP000236333"/>
    </source>
</evidence>
<evidence type="ECO:0000313" key="3">
    <source>
        <dbReference type="EMBL" id="PNH08593.1"/>
    </source>
</evidence>
<comment type="caution">
    <text evidence="3">The sequence shown here is derived from an EMBL/GenBank/DDBJ whole genome shotgun (WGS) entry which is preliminary data.</text>
</comment>
<proteinExistence type="predicted"/>
<feature type="compositionally biased region" description="Polar residues" evidence="1">
    <location>
        <begin position="114"/>
        <end position="129"/>
    </location>
</feature>
<evidence type="ECO:0000259" key="2">
    <source>
        <dbReference type="Pfam" id="PF13229"/>
    </source>
</evidence>
<feature type="region of interest" description="Disordered" evidence="1">
    <location>
        <begin position="44"/>
        <end position="94"/>
    </location>
</feature>
<dbReference type="Gene3D" id="2.160.20.10">
    <property type="entry name" value="Single-stranded right-handed beta-helix, Pectin lyase-like"/>
    <property type="match status" value="1"/>
</dbReference>
<feature type="compositionally biased region" description="Polar residues" evidence="1">
    <location>
        <begin position="83"/>
        <end position="94"/>
    </location>
</feature>
<accession>A0A2J8A7Z2</accession>
<gene>
    <name evidence="3" type="ORF">TSOC_004827</name>
</gene>
<dbReference type="Pfam" id="PF13229">
    <property type="entry name" value="Beta_helix"/>
    <property type="match status" value="1"/>
</dbReference>
<keyword evidence="4" id="KW-1185">Reference proteome</keyword>
<dbReference type="InterPro" id="IPR011050">
    <property type="entry name" value="Pectin_lyase_fold/virulence"/>
</dbReference>
<dbReference type="InterPro" id="IPR012334">
    <property type="entry name" value="Pectin_lyas_fold"/>
</dbReference>
<protein>
    <recommendedName>
        <fullName evidence="2">Right handed beta helix domain-containing protein</fullName>
    </recommendedName>
</protein>
<dbReference type="SUPFAM" id="SSF51126">
    <property type="entry name" value="Pectin lyase-like"/>
    <property type="match status" value="1"/>
</dbReference>
<evidence type="ECO:0000256" key="1">
    <source>
        <dbReference type="SAM" id="MobiDB-lite"/>
    </source>
</evidence>
<feature type="region of interest" description="Disordered" evidence="1">
    <location>
        <begin position="114"/>
        <end position="206"/>
    </location>
</feature>
<dbReference type="InterPro" id="IPR039448">
    <property type="entry name" value="Beta_helix"/>
</dbReference>
<feature type="non-terminal residue" evidence="3">
    <location>
        <position position="632"/>
    </location>
</feature>
<feature type="compositionally biased region" description="Polar residues" evidence="1">
    <location>
        <begin position="155"/>
        <end position="190"/>
    </location>
</feature>
<dbReference type="EMBL" id="PGGS01000123">
    <property type="protein sequence ID" value="PNH08593.1"/>
    <property type="molecule type" value="Genomic_DNA"/>
</dbReference>
<sequence>MFHHTHPINDFFLYNFTLESLMVTTSDPIRQGVWASTGQVINSQREIEHNKGSSSSASRRYGKTDDDESYARTDAKHSEQKNLRQSGESNRANHTADASLNLPCLPFGVGLKASSSNEGTDVSKNQYAQVSPPLPGATGELNNSKSREGNVAVKGSSNREGANVSHVESAQVDSSAGTMTASRTTGSVSASDERQDKTALSHTAQDGQKITSYSGATTVGEHIVSLLPVSNKASKLSMEGNIITIAAESGTVHAANVRTKKGEYIVVSKKGGCFECNWFNGDKIDRELDETLRSVQESDRGHFAELIMQRAGRPAMLDLIKSSTRIPWSTYLHFSDDSPTIRGKIVAAIGINDQTLKDYSGEIYLENLGDLKLTCKELPKCFNRIRKATLVLGDTLHINSYVEFDDVVVNYNFSGKSVIVVKGGTEKKPVNMKEVEFYRVDKESSSVSTSPSESFLLDVESHVTLDNCKLSRSTGGGALVHDGGQLVATNTVFEHNTAHGLEVRGRVSKAVFKKGCKLSDSTEGCGALVLSGGSLKATGTKFSGNKKHGVWVAGAGSEAVLKEGCTLSKNEVHGAVLSDGGQLKATGTTFSGNKKDGVFVAGASSKAVLEEGCKLVENEVDGVLVAYPVDVC</sequence>
<feature type="domain" description="Right handed beta helix" evidence="2">
    <location>
        <begin position="460"/>
        <end position="608"/>
    </location>
</feature>
<name>A0A2J8A7Z2_9CHLO</name>
<feature type="compositionally biased region" description="Basic and acidic residues" evidence="1">
    <location>
        <begin position="69"/>
        <end position="82"/>
    </location>
</feature>